<dbReference type="Pfam" id="PF03720">
    <property type="entry name" value="UDPG_MGDP_dh_C"/>
    <property type="match status" value="1"/>
</dbReference>
<comment type="similarity">
    <text evidence="1 4">Belongs to the UDP-glucose/GDP-mannose dehydrogenase family.</text>
</comment>
<dbReference type="PIRSF" id="PIRSF500136">
    <property type="entry name" value="UDP_ManNAc_DH"/>
    <property type="match status" value="1"/>
</dbReference>
<dbReference type="InterPro" id="IPR001732">
    <property type="entry name" value="UDP-Glc/GDP-Man_DH_N"/>
</dbReference>
<dbReference type="eggNOG" id="COG0677">
    <property type="taxonomic scope" value="Bacteria"/>
</dbReference>
<dbReference type="PANTHER" id="PTHR43491">
    <property type="entry name" value="UDP-N-ACETYL-D-MANNOSAMINE DEHYDROGENASE"/>
    <property type="match status" value="1"/>
</dbReference>
<feature type="domain" description="UDP-glucose/GDP-mannose dehydrogenase C-terminal" evidence="5">
    <location>
        <begin position="322"/>
        <end position="424"/>
    </location>
</feature>
<gene>
    <name evidence="6" type="ordered locus">HTH_1295</name>
</gene>
<keyword evidence="3" id="KW-0520">NAD</keyword>
<dbReference type="NCBIfam" id="TIGR03026">
    <property type="entry name" value="NDP-sugDHase"/>
    <property type="match status" value="1"/>
</dbReference>
<dbReference type="KEGG" id="hth:HTH_1295"/>
<sequence length="437" mass="49277">MIDFKSLLEGKEKICVVGLGYVGLPLALAFSKHFKVVGYDKKVSRIDELLSGVDTTGEIKKEDLLKHSVEFTSDERRISEARFIVVAVPTPVDKLKNPDLSFLKEASKTVGRHLSKGSVVVYESTVYPGATEEVCVPILEKESGLKWKRDFFVGYSPERVNPGDKEHTIEKIVKVVAGDTESTLELIASVYGKVIEVGVYRAPDIRTAEAAKVIENIQRDINIALMNELSVIFHKLGIDTKEVLKAASTKWNFLRFEPGLVGGHCIPVDPYYLAHKSLEAGHVPELILAGRRINENMPYYVAYQTVKLLIKSGKRVNSAKVLLMGITFKENVPDIRNSKVYELYKELKEFGMEVYVYDPVANQKEVKEEYGIDLLKDLKAHAPYDCILLAVKHSIFLESFDLSFYKAIMTEPYILVDIKGIYEKDAAIKEGFVYWRL</sequence>
<accession>D3DIU6</accession>
<evidence type="ECO:0000256" key="3">
    <source>
        <dbReference type="ARBA" id="ARBA00023027"/>
    </source>
</evidence>
<evidence type="ECO:0000256" key="4">
    <source>
        <dbReference type="PIRNR" id="PIRNR000124"/>
    </source>
</evidence>
<evidence type="ECO:0000256" key="2">
    <source>
        <dbReference type="ARBA" id="ARBA00023002"/>
    </source>
</evidence>
<dbReference type="Gene3D" id="3.40.50.720">
    <property type="entry name" value="NAD(P)-binding Rossmann-like Domain"/>
    <property type="match status" value="2"/>
</dbReference>
<name>D3DIU6_HYDTT</name>
<dbReference type="GO" id="GO:0051287">
    <property type="term" value="F:NAD binding"/>
    <property type="evidence" value="ECO:0007669"/>
    <property type="project" value="InterPro"/>
</dbReference>
<dbReference type="SUPFAM" id="SSF48179">
    <property type="entry name" value="6-phosphogluconate dehydrogenase C-terminal domain-like"/>
    <property type="match status" value="1"/>
</dbReference>
<dbReference type="InterPro" id="IPR036220">
    <property type="entry name" value="UDP-Glc/GDP-Man_DH_C_sf"/>
</dbReference>
<evidence type="ECO:0000313" key="7">
    <source>
        <dbReference type="Proteomes" id="UP000002574"/>
    </source>
</evidence>
<evidence type="ECO:0000313" key="6">
    <source>
        <dbReference type="EMBL" id="BAI69748.1"/>
    </source>
</evidence>
<dbReference type="GO" id="GO:0000271">
    <property type="term" value="P:polysaccharide biosynthetic process"/>
    <property type="evidence" value="ECO:0007669"/>
    <property type="project" value="InterPro"/>
</dbReference>
<dbReference type="SUPFAM" id="SSF51735">
    <property type="entry name" value="NAD(P)-binding Rossmann-fold domains"/>
    <property type="match status" value="1"/>
</dbReference>
<reference evidence="6 7" key="1">
    <citation type="journal article" date="2010" name="J. Bacteriol.">
        <title>Complete genome sequence of the thermophilic, obligately chemolithoautotrophic hydrogen-oxidizing bacterium Hydrogenobacter thermophilus TK-6.</title>
        <authorList>
            <person name="Arai H."/>
            <person name="Kanbe H."/>
            <person name="Ishii M."/>
            <person name="Igarashi Y."/>
        </authorList>
    </citation>
    <scope>NUCLEOTIDE SEQUENCE [LARGE SCALE GENOMIC DNA]</scope>
    <source>
        <strain evidence="7">DSM 6534 / IAM 12695 / TK-6 [Tokyo]</strain>
    </source>
</reference>
<dbReference type="Proteomes" id="UP000002574">
    <property type="component" value="Chromosome"/>
</dbReference>
<evidence type="ECO:0000256" key="1">
    <source>
        <dbReference type="ARBA" id="ARBA00006601"/>
    </source>
</evidence>
<dbReference type="SUPFAM" id="SSF52413">
    <property type="entry name" value="UDP-glucose/GDP-mannose dehydrogenase C-terminal domain"/>
    <property type="match status" value="1"/>
</dbReference>
<evidence type="ECO:0000259" key="5">
    <source>
        <dbReference type="SMART" id="SM00984"/>
    </source>
</evidence>
<dbReference type="InterPro" id="IPR014027">
    <property type="entry name" value="UDP-Glc/GDP-Man_DH_C"/>
</dbReference>
<dbReference type="EMBL" id="AP011112">
    <property type="protein sequence ID" value="BAI69748.1"/>
    <property type="molecule type" value="Genomic_DNA"/>
</dbReference>
<dbReference type="RefSeq" id="WP_012963928.1">
    <property type="nucleotide sequence ID" value="NC_013799.1"/>
</dbReference>
<dbReference type="KEGG" id="hte:Hydth_1287"/>
<dbReference type="AlphaFoldDB" id="D3DIU6"/>
<protein>
    <submittedName>
        <fullName evidence="6">UDP-glucose/GDP-mannose dehydrogenase</fullName>
    </submittedName>
</protein>
<dbReference type="InterPro" id="IPR008927">
    <property type="entry name" value="6-PGluconate_DH-like_C_sf"/>
</dbReference>
<dbReference type="SMART" id="SM00984">
    <property type="entry name" value="UDPG_MGDP_dh_C"/>
    <property type="match status" value="1"/>
</dbReference>
<dbReference type="PIRSF" id="PIRSF000124">
    <property type="entry name" value="UDPglc_GDPman_dh"/>
    <property type="match status" value="1"/>
</dbReference>
<dbReference type="GO" id="GO:0016628">
    <property type="term" value="F:oxidoreductase activity, acting on the CH-CH group of donors, NAD or NADP as acceptor"/>
    <property type="evidence" value="ECO:0007669"/>
    <property type="project" value="InterPro"/>
</dbReference>
<dbReference type="InterPro" id="IPR028359">
    <property type="entry name" value="UDP_ManNAc/GlcNAc_DH"/>
</dbReference>
<keyword evidence="2" id="KW-0560">Oxidoreductase</keyword>
<keyword evidence="7" id="KW-1185">Reference proteome</keyword>
<dbReference type="GO" id="GO:0016616">
    <property type="term" value="F:oxidoreductase activity, acting on the CH-OH group of donors, NAD or NADP as acceptor"/>
    <property type="evidence" value="ECO:0007669"/>
    <property type="project" value="InterPro"/>
</dbReference>
<dbReference type="InterPro" id="IPR036291">
    <property type="entry name" value="NAD(P)-bd_dom_sf"/>
</dbReference>
<dbReference type="PATRIC" id="fig|608538.5.peg.1313"/>
<dbReference type="Pfam" id="PF00984">
    <property type="entry name" value="UDPG_MGDP_dh"/>
    <property type="match status" value="1"/>
</dbReference>
<dbReference type="InterPro" id="IPR014026">
    <property type="entry name" value="UDP-Glc/GDP-Man_DH_dimer"/>
</dbReference>
<dbReference type="Pfam" id="PF03721">
    <property type="entry name" value="UDPG_MGDP_dh_N"/>
    <property type="match status" value="1"/>
</dbReference>
<dbReference type="InterPro" id="IPR017476">
    <property type="entry name" value="UDP-Glc/GDP-Man"/>
</dbReference>
<organism evidence="6 7">
    <name type="scientific">Hydrogenobacter thermophilus (strain DSM 6534 / IAM 12695 / TK-6)</name>
    <dbReference type="NCBI Taxonomy" id="608538"/>
    <lineage>
        <taxon>Bacteria</taxon>
        <taxon>Pseudomonadati</taxon>
        <taxon>Aquificota</taxon>
        <taxon>Aquificia</taxon>
        <taxon>Aquificales</taxon>
        <taxon>Aquificaceae</taxon>
        <taxon>Hydrogenobacter</taxon>
    </lineage>
</organism>
<dbReference type="PANTHER" id="PTHR43491:SF2">
    <property type="entry name" value="UDP-N-ACETYL-D-MANNOSAMINE DEHYDROGENASE"/>
    <property type="match status" value="1"/>
</dbReference>
<proteinExistence type="inferred from homology"/>
<dbReference type="STRING" id="608538.HTH_1295"/>
<dbReference type="OrthoDB" id="9803238at2"/>